<organism evidence="1 2">
    <name type="scientific">Paracidobacterium acidisoli</name>
    <dbReference type="NCBI Taxonomy" id="2303751"/>
    <lineage>
        <taxon>Bacteria</taxon>
        <taxon>Pseudomonadati</taxon>
        <taxon>Acidobacteriota</taxon>
        <taxon>Terriglobia</taxon>
        <taxon>Terriglobales</taxon>
        <taxon>Acidobacteriaceae</taxon>
        <taxon>Paracidobacterium</taxon>
    </lineage>
</organism>
<dbReference type="PANTHER" id="PTHR32305">
    <property type="match status" value="1"/>
</dbReference>
<dbReference type="OrthoDB" id="121996at2"/>
<name>A0A372IRH1_9BACT</name>
<reference evidence="1 2" key="1">
    <citation type="submission" date="2018-08" db="EMBL/GenBank/DDBJ databases">
        <title>Acidipila sp. 4G-K13, an acidobacterium isolated from forest soil.</title>
        <authorList>
            <person name="Gao Z.-H."/>
            <person name="Qiu L.-H."/>
        </authorList>
    </citation>
    <scope>NUCLEOTIDE SEQUENCE [LARGE SCALE GENOMIC DNA]</scope>
    <source>
        <strain evidence="1 2">4G-K13</strain>
    </source>
</reference>
<dbReference type="RefSeq" id="WP_147325010.1">
    <property type="nucleotide sequence ID" value="NZ_QVQT02000003.1"/>
</dbReference>
<proteinExistence type="predicted"/>
<dbReference type="InterPro" id="IPR050708">
    <property type="entry name" value="T6SS_VgrG/RHS"/>
</dbReference>
<comment type="caution">
    <text evidence="1">The sequence shown here is derived from an EMBL/GenBank/DDBJ whole genome shotgun (WGS) entry which is preliminary data.</text>
</comment>
<dbReference type="PANTHER" id="PTHR32305:SF15">
    <property type="entry name" value="PROTEIN RHSA-RELATED"/>
    <property type="match status" value="1"/>
</dbReference>
<gene>
    <name evidence="1" type="ORF">D0Y96_10600</name>
</gene>
<keyword evidence="2" id="KW-1185">Reference proteome</keyword>
<feature type="non-terminal residue" evidence="1">
    <location>
        <position position="1"/>
    </location>
</feature>
<evidence type="ECO:0000313" key="2">
    <source>
        <dbReference type="Proteomes" id="UP000264702"/>
    </source>
</evidence>
<dbReference type="InterPro" id="IPR022385">
    <property type="entry name" value="Rhs_assc_core"/>
</dbReference>
<dbReference type="EMBL" id="QVQT01000003">
    <property type="protein sequence ID" value="RFU17133.1"/>
    <property type="molecule type" value="Genomic_DNA"/>
</dbReference>
<dbReference type="AlphaFoldDB" id="A0A372IRH1"/>
<protein>
    <submittedName>
        <fullName evidence="1">RHS repeat-associated core domain-containing protein</fullName>
    </submittedName>
</protein>
<dbReference type="Proteomes" id="UP000264702">
    <property type="component" value="Unassembled WGS sequence"/>
</dbReference>
<evidence type="ECO:0000313" key="1">
    <source>
        <dbReference type="EMBL" id="RFU17133.1"/>
    </source>
</evidence>
<accession>A0A372IRH1</accession>
<dbReference type="Gene3D" id="2.180.10.10">
    <property type="entry name" value="RHS repeat-associated core"/>
    <property type="match status" value="1"/>
</dbReference>
<dbReference type="NCBIfam" id="TIGR03696">
    <property type="entry name" value="Rhs_assc_core"/>
    <property type="match status" value="1"/>
</dbReference>
<sequence length="387" mass="41649">VAAPSISGGTSWTGYLYDADGNRVAKGTITQWSCNMATNGFTLTASYVLDQSGNQMTEQDGQGNWVHTNVYANGSLMATYNNQGLHFRLTDWLGTLRAQTSADGILEETCASLPFGDTSTPCVSATEHFFTGKERDTESGNDFFNARYYSSSMGRFLSPDPILQNDLRLLNPQRWNKYVYVINNPLILTDPTGKDAAYVDFSKSAGGAGHAGLLSIRSNGTATYSAFMPEGSAAAYAPGKVQTQDLDVTVQFGANGLPTDASYNALIQAVAKINGSDAYNVGIDYFKTTDSETANLDQYIVQKTAAYREGKAPTYKLCFYDCRDYALGGLVAAGVLGKGQAHGFSLDPNSAFWELGLNANQQVPPKPKATVTTSECDTLPDGTQRCY</sequence>